<dbReference type="AlphaFoldDB" id="A0AAD5ML34"/>
<keyword evidence="3" id="KW-1185">Reference proteome</keyword>
<evidence type="ECO:0000313" key="2">
    <source>
        <dbReference type="EMBL" id="KAJ1358008.1"/>
    </source>
</evidence>
<gene>
    <name evidence="2" type="ORF">KIN20_016308</name>
</gene>
<dbReference type="EMBL" id="JAHQIW010003283">
    <property type="protein sequence ID" value="KAJ1358008.1"/>
    <property type="molecule type" value="Genomic_DNA"/>
</dbReference>
<keyword evidence="1" id="KW-0472">Membrane</keyword>
<feature type="transmembrane region" description="Helical" evidence="1">
    <location>
        <begin position="6"/>
        <end position="26"/>
    </location>
</feature>
<reference evidence="2" key="1">
    <citation type="submission" date="2021-06" db="EMBL/GenBank/DDBJ databases">
        <title>Parelaphostrongylus tenuis whole genome reference sequence.</title>
        <authorList>
            <person name="Garwood T.J."/>
            <person name="Larsen P.A."/>
            <person name="Fountain-Jones N.M."/>
            <person name="Garbe J.R."/>
            <person name="Macchietto M.G."/>
            <person name="Kania S.A."/>
            <person name="Gerhold R.W."/>
            <person name="Richards J.E."/>
            <person name="Wolf T.M."/>
        </authorList>
    </citation>
    <scope>NUCLEOTIDE SEQUENCE</scope>
    <source>
        <strain evidence="2">MNPRO001-30</strain>
        <tissue evidence="2">Meninges</tissue>
    </source>
</reference>
<dbReference type="Proteomes" id="UP001196413">
    <property type="component" value="Unassembled WGS sequence"/>
</dbReference>
<sequence length="69" mass="7254">MAIFPISYPLIISVSTFATIWGCGVLPSGQASNRNFTVTGLTLPVNMVYSTDAAVRVKTFGVAESSNAI</sequence>
<keyword evidence="1" id="KW-0812">Transmembrane</keyword>
<proteinExistence type="predicted"/>
<comment type="caution">
    <text evidence="2">The sequence shown here is derived from an EMBL/GenBank/DDBJ whole genome shotgun (WGS) entry which is preliminary data.</text>
</comment>
<organism evidence="2 3">
    <name type="scientific">Parelaphostrongylus tenuis</name>
    <name type="common">Meningeal worm</name>
    <dbReference type="NCBI Taxonomy" id="148309"/>
    <lineage>
        <taxon>Eukaryota</taxon>
        <taxon>Metazoa</taxon>
        <taxon>Ecdysozoa</taxon>
        <taxon>Nematoda</taxon>
        <taxon>Chromadorea</taxon>
        <taxon>Rhabditida</taxon>
        <taxon>Rhabditina</taxon>
        <taxon>Rhabditomorpha</taxon>
        <taxon>Strongyloidea</taxon>
        <taxon>Metastrongylidae</taxon>
        <taxon>Parelaphostrongylus</taxon>
    </lineage>
</organism>
<protein>
    <submittedName>
        <fullName evidence="2">Uncharacterized protein</fullName>
    </submittedName>
</protein>
<evidence type="ECO:0000256" key="1">
    <source>
        <dbReference type="SAM" id="Phobius"/>
    </source>
</evidence>
<evidence type="ECO:0000313" key="3">
    <source>
        <dbReference type="Proteomes" id="UP001196413"/>
    </source>
</evidence>
<accession>A0AAD5ML34</accession>
<name>A0AAD5ML34_PARTN</name>
<keyword evidence="1" id="KW-1133">Transmembrane helix</keyword>